<gene>
    <name evidence="1" type="ORF">MMOR_00130</name>
</gene>
<protein>
    <submittedName>
        <fullName evidence="1">Uncharacterized protein</fullName>
    </submittedName>
</protein>
<organism evidence="1 2">
    <name type="scientific">Mycolicibacterium moriokaense</name>
    <dbReference type="NCBI Taxonomy" id="39691"/>
    <lineage>
        <taxon>Bacteria</taxon>
        <taxon>Bacillati</taxon>
        <taxon>Actinomycetota</taxon>
        <taxon>Actinomycetes</taxon>
        <taxon>Mycobacteriales</taxon>
        <taxon>Mycobacteriaceae</taxon>
        <taxon>Mycolicibacterium</taxon>
    </lineage>
</organism>
<dbReference type="Proteomes" id="UP000466681">
    <property type="component" value="Chromosome"/>
</dbReference>
<dbReference type="AlphaFoldDB" id="A0AAD1H530"/>
<dbReference type="EMBL" id="AP022560">
    <property type="protein sequence ID" value="BBW99076.1"/>
    <property type="molecule type" value="Genomic_DNA"/>
</dbReference>
<evidence type="ECO:0000313" key="1">
    <source>
        <dbReference type="EMBL" id="BBW99076.1"/>
    </source>
</evidence>
<proteinExistence type="predicted"/>
<dbReference type="KEGG" id="mmor:MMOR_00130"/>
<name>A0AAD1H530_9MYCO</name>
<keyword evidence="2" id="KW-1185">Reference proteome</keyword>
<accession>A0AAD1H530</accession>
<reference evidence="1 2" key="1">
    <citation type="journal article" date="2019" name="Emerg. Microbes Infect.">
        <title>Comprehensive subspecies identification of 175 nontuberculous mycobacteria species based on 7547 genomic profiles.</title>
        <authorList>
            <person name="Matsumoto Y."/>
            <person name="Kinjo T."/>
            <person name="Motooka D."/>
            <person name="Nabeya D."/>
            <person name="Jung N."/>
            <person name="Uechi K."/>
            <person name="Horii T."/>
            <person name="Iida T."/>
            <person name="Fujita J."/>
            <person name="Nakamura S."/>
        </authorList>
    </citation>
    <scope>NUCLEOTIDE SEQUENCE [LARGE SCALE GENOMIC DNA]</scope>
    <source>
        <strain evidence="1 2">JCM 6375</strain>
    </source>
</reference>
<evidence type="ECO:0000313" key="2">
    <source>
        <dbReference type="Proteomes" id="UP000466681"/>
    </source>
</evidence>
<sequence length="155" mass="17118">MLTNQRVLATLSTVPKLAGRTIDQRWDAEQSGAATADLAESGLHIEVNINAVDTRFDGQLSLQYKTAIPSEVLTRATGRLPSMSRPVCVPRGRVPYDGPRYAYFYLERVSSARNRSSTRSVEEPPTRDMLLAMSQKVAGCAPCLFRGSTMRKDPE</sequence>